<comment type="caution">
    <text evidence="1">The sequence shown here is derived from an EMBL/GenBank/DDBJ whole genome shotgun (WGS) entry which is preliminary data.</text>
</comment>
<gene>
    <name evidence="1" type="ORF">VQ02_31145</name>
</gene>
<dbReference type="EMBL" id="LABY01000289">
    <property type="protein sequence ID" value="KMO28714.1"/>
    <property type="molecule type" value="Genomic_DNA"/>
</dbReference>
<reference evidence="1 2" key="1">
    <citation type="submission" date="2015-03" db="EMBL/GenBank/DDBJ databases">
        <title>Genome sequencing of Methylobacterium variabile DSM 16961.</title>
        <authorList>
            <person name="Chaudhry V."/>
            <person name="Patil P.B."/>
        </authorList>
    </citation>
    <scope>NUCLEOTIDE SEQUENCE [LARGE SCALE GENOMIC DNA]</scope>
    <source>
        <strain evidence="1 2">DSM 16961</strain>
    </source>
</reference>
<proteinExistence type="predicted"/>
<name>A0A0J6S4W1_9HYPH</name>
<keyword evidence="2" id="KW-1185">Reference proteome</keyword>
<organism evidence="1 2">
    <name type="scientific">Methylobacterium variabile</name>
    <dbReference type="NCBI Taxonomy" id="298794"/>
    <lineage>
        <taxon>Bacteria</taxon>
        <taxon>Pseudomonadati</taxon>
        <taxon>Pseudomonadota</taxon>
        <taxon>Alphaproteobacteria</taxon>
        <taxon>Hyphomicrobiales</taxon>
        <taxon>Methylobacteriaceae</taxon>
        <taxon>Methylobacterium</taxon>
    </lineage>
</organism>
<evidence type="ECO:0000313" key="1">
    <source>
        <dbReference type="EMBL" id="KMO28714.1"/>
    </source>
</evidence>
<dbReference type="AlphaFoldDB" id="A0A0J6S4W1"/>
<sequence length="103" mass="10914">MTLPPPAGPPRGIALDEQLERVLAASQTLAGQMILLGLAVQIAWLEAWTQPIIDAAEARAARLARTARRDRLMRLGVPEHLAGQALRLVSSRTGVPPGAGQPP</sequence>
<accession>A0A0J6S4W1</accession>
<protein>
    <submittedName>
        <fullName evidence="1">Uncharacterized protein</fullName>
    </submittedName>
</protein>
<dbReference type="Proteomes" id="UP000035955">
    <property type="component" value="Unassembled WGS sequence"/>
</dbReference>
<dbReference type="OrthoDB" id="8001426at2"/>
<evidence type="ECO:0000313" key="2">
    <source>
        <dbReference type="Proteomes" id="UP000035955"/>
    </source>
</evidence>
<dbReference type="PATRIC" id="fig|298794.3.peg.4485"/>
<dbReference type="RefSeq" id="WP_048448128.1">
    <property type="nucleotide sequence ID" value="NZ_LABY01000289.1"/>
</dbReference>